<keyword evidence="2" id="KW-1185">Reference proteome</keyword>
<name>A0ABS9CL10_9BACT</name>
<accession>A0ABS9CL10</accession>
<gene>
    <name evidence="1" type="ORF">I6E12_12300</name>
</gene>
<evidence type="ECO:0000313" key="2">
    <source>
        <dbReference type="Proteomes" id="UP001200470"/>
    </source>
</evidence>
<organism evidence="1 2">
    <name type="scientific">Xylanibacter brevis</name>
    <dbReference type="NCBI Taxonomy" id="83231"/>
    <lineage>
        <taxon>Bacteria</taxon>
        <taxon>Pseudomonadati</taxon>
        <taxon>Bacteroidota</taxon>
        <taxon>Bacteroidia</taxon>
        <taxon>Bacteroidales</taxon>
        <taxon>Prevotellaceae</taxon>
        <taxon>Xylanibacter</taxon>
    </lineage>
</organism>
<evidence type="ECO:0008006" key="3">
    <source>
        <dbReference type="Google" id="ProtNLM"/>
    </source>
</evidence>
<dbReference type="EMBL" id="JADYTN010000054">
    <property type="protein sequence ID" value="MCF2564874.1"/>
    <property type="molecule type" value="Genomic_DNA"/>
</dbReference>
<evidence type="ECO:0000313" key="1">
    <source>
        <dbReference type="EMBL" id="MCF2564874.1"/>
    </source>
</evidence>
<proteinExistence type="predicted"/>
<dbReference type="CDD" id="cd13120">
    <property type="entry name" value="BF2867_like_N"/>
    <property type="match status" value="1"/>
</dbReference>
<dbReference type="Proteomes" id="UP001200470">
    <property type="component" value="Unassembled WGS sequence"/>
</dbReference>
<protein>
    <recommendedName>
        <fullName evidence="3">Fibrobacter succinogenes major paralogous domain-containing protein</fullName>
    </recommendedName>
</protein>
<feature type="non-terminal residue" evidence="1">
    <location>
        <position position="1"/>
    </location>
</feature>
<dbReference type="RefSeq" id="WP_301638722.1">
    <property type="nucleotide sequence ID" value="NZ_JADYTN010000054.1"/>
</dbReference>
<reference evidence="1 2" key="1">
    <citation type="submission" date="2020-12" db="EMBL/GenBank/DDBJ databases">
        <title>Whole genome sequences of gut porcine anaerobes.</title>
        <authorList>
            <person name="Kubasova T."/>
            <person name="Jahodarova E."/>
            <person name="Rychlik I."/>
        </authorList>
    </citation>
    <scope>NUCLEOTIDE SEQUENCE [LARGE SCALE GENOMIC DNA]</scope>
    <source>
        <strain evidence="1 2">An925</strain>
    </source>
</reference>
<sequence>TQEGDEQSTRAAISTSDSKVINWESDDKISIFDGTKNNLFTLKNGAGTKSATFQGVAASAETYTAVYPYQSEATLSGTSVKNVTLKPTQTATANSFDKEAALMIAEGGDGKTLNFKNVVGYVKVKPTFNCTRIDLKAFDNSAVLAGTGTVSYNGGEPKLDLSNAETKDYAITLRGDIKANKYYYIAVPPVTLKAGWTIQFTASDGKVYSRKGTNPITFTRNKVTNLGEFATTGDYDPRGDIVRADQEVDMGVFTIGDKNYRVIFAKSNLTANGLATNEYDYGDYFAWGATEPWYHSATNTWKEGKEAGFTEANAPILSKTYKANEVLSSSDDATRQILGGDWQLPTTEIWKALWDANKNKVYWGPDGNMRYDTISGIKGMKISKKDDPYTYIFLPAAGSAGREVNNVGDFGYYWSGTANSSTKPYYLYFTITGGNPQEFIYFYYVGLPVRPVRLVEVSLAGSGQGETEGIEEDVFKY</sequence>
<comment type="caution">
    <text evidence="1">The sequence shown here is derived from an EMBL/GenBank/DDBJ whole genome shotgun (WGS) entry which is preliminary data.</text>
</comment>